<dbReference type="Proteomes" id="UP000199729">
    <property type="component" value="Chromosome"/>
</dbReference>
<sequence>MPGGGDSQNLAHPVMLSHAHDVPSTRCGSGPLCSAWPPVGPTGSPQLS</sequence>
<proteinExistence type="predicted"/>
<dbReference type="KEGG" id="vff:VITFI_CDS2003"/>
<gene>
    <name evidence="2" type="ORF">VITFI_CDS2003</name>
</gene>
<dbReference type="EMBL" id="CP022423">
    <property type="protein sequence ID" value="ASM77781.1"/>
    <property type="molecule type" value="Genomic_DNA"/>
</dbReference>
<evidence type="ECO:0000313" key="3">
    <source>
        <dbReference type="Proteomes" id="UP000199729"/>
    </source>
</evidence>
<evidence type="ECO:0000313" key="2">
    <source>
        <dbReference type="EMBL" id="ASM77781.1"/>
    </source>
</evidence>
<organism evidence="2 3">
    <name type="scientific">Vitreoscilla filiformis</name>
    <dbReference type="NCBI Taxonomy" id="63"/>
    <lineage>
        <taxon>Bacteria</taxon>
        <taxon>Pseudomonadati</taxon>
        <taxon>Pseudomonadota</taxon>
        <taxon>Betaproteobacteria</taxon>
        <taxon>Neisseriales</taxon>
        <taxon>Neisseriaceae</taxon>
        <taxon>Vitreoscilla</taxon>
    </lineage>
</organism>
<accession>A0A221KFI7</accession>
<dbReference type="AlphaFoldDB" id="A0A221KFI7"/>
<reference evidence="2 3" key="1">
    <citation type="submission" date="2017-07" db="EMBL/GenBank/DDBJ databases">
        <title>Complete Genome Sequence of the cosmetic ferment Vitreoscilla filiformis (ATCC15551).</title>
        <authorList>
            <person name="Contreras S."/>
            <person name="Sagory-Zalkind P."/>
            <person name="Blanquart H."/>
            <person name="Iltis A."/>
            <person name="Morand S.C."/>
        </authorList>
    </citation>
    <scope>NUCLEOTIDE SEQUENCE [LARGE SCALE GENOMIC DNA]</scope>
    <source>
        <strain evidence="2 3">ATCC 15551</strain>
    </source>
</reference>
<protein>
    <submittedName>
        <fullName evidence="2">Uncharacterized protein</fullName>
    </submittedName>
</protein>
<evidence type="ECO:0000256" key="1">
    <source>
        <dbReference type="SAM" id="MobiDB-lite"/>
    </source>
</evidence>
<keyword evidence="3" id="KW-1185">Reference proteome</keyword>
<feature type="region of interest" description="Disordered" evidence="1">
    <location>
        <begin position="21"/>
        <end position="48"/>
    </location>
</feature>
<name>A0A221KFI7_VITFI</name>